<accession>A0A0E2HAD6</accession>
<dbReference type="Proteomes" id="UP000013085">
    <property type="component" value="Unassembled WGS sequence"/>
</dbReference>
<dbReference type="RefSeq" id="WP_002595895.1">
    <property type="nucleotide sequence ID" value="NZ_KB851021.1"/>
</dbReference>
<evidence type="ECO:0000313" key="2">
    <source>
        <dbReference type="EMBL" id="ENZ13704.1"/>
    </source>
</evidence>
<evidence type="ECO:0000313" key="3">
    <source>
        <dbReference type="Proteomes" id="UP000013085"/>
    </source>
</evidence>
<sequence>MTQEDISRLENPNNYKKRESPMNAWLNVIYKMMADGCSNELIYFYIKHQKAFHESERNLADYIYLIGKNNFPDRTPFNAKTVMEWVLPPGVIIITRTDLLKYILTCNPKTKRDPNIEKYIGQIKGQYPVVEKVETMFKEFHALLLGKDETKLDEYLEKYSESKIESFCNGIKKDITPVKNAISLSVSSGFVEGNNNKFKVLKRIVYGRSGLVNLEKKCKLAFLPKNQDFSLSALL</sequence>
<protein>
    <recommendedName>
        <fullName evidence="1">Transposase IS204/IS1001/IS1096/IS1165 DDE domain-containing protein</fullName>
    </recommendedName>
</protein>
<evidence type="ECO:0000259" key="1">
    <source>
        <dbReference type="Pfam" id="PF01610"/>
    </source>
</evidence>
<comment type="caution">
    <text evidence="2">The sequence shown here is derived from an EMBL/GenBank/DDBJ whole genome shotgun (WGS) entry which is preliminary data.</text>
</comment>
<dbReference type="AlphaFoldDB" id="A0A0E2HAD6"/>
<feature type="domain" description="Transposase IS204/IS1001/IS1096/IS1165 DDE" evidence="1">
    <location>
        <begin position="123"/>
        <end position="208"/>
    </location>
</feature>
<dbReference type="PATRIC" id="fig|999408.3.peg.2809"/>
<dbReference type="InterPro" id="IPR002560">
    <property type="entry name" value="Transposase_DDE"/>
</dbReference>
<dbReference type="EMBL" id="AGYR01000029">
    <property type="protein sequence ID" value="ENZ13704.1"/>
    <property type="molecule type" value="Genomic_DNA"/>
</dbReference>
<reference evidence="2 3" key="1">
    <citation type="submission" date="2013-01" db="EMBL/GenBank/DDBJ databases">
        <title>The Genome Sequence of Clostridium clostridioforme 90A8.</title>
        <authorList>
            <consortium name="The Broad Institute Genome Sequencing Platform"/>
            <person name="Earl A."/>
            <person name="Ward D."/>
            <person name="Feldgarden M."/>
            <person name="Gevers D."/>
            <person name="Courvalin P."/>
            <person name="Lambert T."/>
            <person name="Walker B."/>
            <person name="Young S.K."/>
            <person name="Zeng Q."/>
            <person name="Gargeya S."/>
            <person name="Fitzgerald M."/>
            <person name="Haas B."/>
            <person name="Abouelleil A."/>
            <person name="Alvarado L."/>
            <person name="Arachchi H.M."/>
            <person name="Berlin A.M."/>
            <person name="Chapman S.B."/>
            <person name="Dewar J."/>
            <person name="Goldberg J."/>
            <person name="Griggs A."/>
            <person name="Gujja S."/>
            <person name="Hansen M."/>
            <person name="Howarth C."/>
            <person name="Imamovic A."/>
            <person name="Larimer J."/>
            <person name="McCowan C."/>
            <person name="Murphy C."/>
            <person name="Neiman D."/>
            <person name="Pearson M."/>
            <person name="Priest M."/>
            <person name="Roberts A."/>
            <person name="Saif S."/>
            <person name="Shea T."/>
            <person name="Sisk P."/>
            <person name="Sykes S."/>
            <person name="Wortman J."/>
            <person name="Nusbaum C."/>
            <person name="Birren B."/>
        </authorList>
    </citation>
    <scope>NUCLEOTIDE SEQUENCE [LARGE SCALE GENOMIC DNA]</scope>
    <source>
        <strain evidence="2 3">90A8</strain>
    </source>
</reference>
<gene>
    <name evidence="2" type="ORF">HMPREF1090_02599</name>
</gene>
<name>A0A0E2HAD6_9FIRM</name>
<proteinExistence type="predicted"/>
<organism evidence="2 3">
    <name type="scientific">[Clostridium] clostridioforme 90A8</name>
    <dbReference type="NCBI Taxonomy" id="999408"/>
    <lineage>
        <taxon>Bacteria</taxon>
        <taxon>Bacillati</taxon>
        <taxon>Bacillota</taxon>
        <taxon>Clostridia</taxon>
        <taxon>Lachnospirales</taxon>
        <taxon>Lachnospiraceae</taxon>
        <taxon>Enterocloster</taxon>
    </lineage>
</organism>
<dbReference type="Pfam" id="PF01610">
    <property type="entry name" value="DDE_Tnp_ISL3"/>
    <property type="match status" value="1"/>
</dbReference>
<dbReference type="HOGENOM" id="CLU_1025957_0_0_9"/>